<protein>
    <submittedName>
        <fullName evidence="1">Uncharacterized protein</fullName>
    </submittedName>
</protein>
<gene>
    <name evidence="1" type="ORF">ACI2L5_48240</name>
</gene>
<name>A0ABW8M361_9ACTN</name>
<dbReference type="SUPFAM" id="SSF52266">
    <property type="entry name" value="SGNH hydrolase"/>
    <property type="match status" value="1"/>
</dbReference>
<dbReference type="EMBL" id="JBJDQH010000029">
    <property type="protein sequence ID" value="MFK4272618.1"/>
    <property type="molecule type" value="Genomic_DNA"/>
</dbReference>
<evidence type="ECO:0000313" key="2">
    <source>
        <dbReference type="Proteomes" id="UP001620295"/>
    </source>
</evidence>
<dbReference type="RefSeq" id="WP_358647479.1">
    <property type="nucleotide sequence ID" value="NZ_JBFACG010000071.1"/>
</dbReference>
<keyword evidence="2" id="KW-1185">Reference proteome</keyword>
<sequence>MLDTIQTRAPKAKIVLMGYPKLLENNGQCIIGIGTEEAPWLNGLADILATEMQGAVSDAKSKYGTNAVFSDPRDEFDGKAICGDPETVHGIVLTGHLKADNRDAEWLPGRLICSTVPPRRAVASLLKNAGV</sequence>
<comment type="caution">
    <text evidence="1">The sequence shown here is derived from an EMBL/GenBank/DDBJ whole genome shotgun (WGS) entry which is preliminary data.</text>
</comment>
<proteinExistence type="predicted"/>
<organism evidence="1 2">
    <name type="scientific">Streptomyces milbemycinicus</name>
    <dbReference type="NCBI Taxonomy" id="476552"/>
    <lineage>
        <taxon>Bacteria</taxon>
        <taxon>Bacillati</taxon>
        <taxon>Actinomycetota</taxon>
        <taxon>Actinomycetes</taxon>
        <taxon>Kitasatosporales</taxon>
        <taxon>Streptomycetaceae</taxon>
        <taxon>Streptomyces</taxon>
    </lineage>
</organism>
<accession>A0ABW8M361</accession>
<dbReference type="Gene3D" id="3.40.50.1110">
    <property type="entry name" value="SGNH hydrolase"/>
    <property type="match status" value="1"/>
</dbReference>
<dbReference type="InterPro" id="IPR036514">
    <property type="entry name" value="SGNH_hydro_sf"/>
</dbReference>
<reference evidence="1 2" key="1">
    <citation type="submission" date="2024-11" db="EMBL/GenBank/DDBJ databases">
        <title>The Natural Products Discovery Center: Release of the First 8490 Sequenced Strains for Exploring Actinobacteria Biosynthetic Diversity.</title>
        <authorList>
            <person name="Kalkreuter E."/>
            <person name="Kautsar S.A."/>
            <person name="Yang D."/>
            <person name="Bader C.D."/>
            <person name="Teijaro C.N."/>
            <person name="Fluegel L."/>
            <person name="Davis C.M."/>
            <person name="Simpson J.R."/>
            <person name="Lauterbach L."/>
            <person name="Steele A.D."/>
            <person name="Gui C."/>
            <person name="Meng S."/>
            <person name="Li G."/>
            <person name="Viehrig K."/>
            <person name="Ye F."/>
            <person name="Su P."/>
            <person name="Kiefer A.F."/>
            <person name="Nichols A."/>
            <person name="Cepeda A.J."/>
            <person name="Yan W."/>
            <person name="Fan B."/>
            <person name="Jiang Y."/>
            <person name="Adhikari A."/>
            <person name="Zheng C.-J."/>
            <person name="Schuster L."/>
            <person name="Cowan T.M."/>
            <person name="Smanski M.J."/>
            <person name="Chevrette M.G."/>
            <person name="De Carvalho L.P.S."/>
            <person name="Shen B."/>
        </authorList>
    </citation>
    <scope>NUCLEOTIDE SEQUENCE [LARGE SCALE GENOMIC DNA]</scope>
    <source>
        <strain evidence="1 2">NPDC020863</strain>
    </source>
</reference>
<evidence type="ECO:0000313" key="1">
    <source>
        <dbReference type="EMBL" id="MFK4272618.1"/>
    </source>
</evidence>
<dbReference type="Proteomes" id="UP001620295">
    <property type="component" value="Unassembled WGS sequence"/>
</dbReference>